<dbReference type="PROSITE" id="PS50206">
    <property type="entry name" value="RHODANESE_3"/>
    <property type="match status" value="1"/>
</dbReference>
<dbReference type="EMBL" id="CP113440">
    <property type="protein sequence ID" value="WAK63889.1"/>
    <property type="molecule type" value="Genomic_DNA"/>
</dbReference>
<dbReference type="PANTHER" id="PTHR43031:SF18">
    <property type="entry name" value="RHODANESE-RELATED SULFURTRANSFERASES"/>
    <property type="match status" value="1"/>
</dbReference>
<evidence type="ECO:0000313" key="3">
    <source>
        <dbReference type="EMBL" id="MCW8677106.1"/>
    </source>
</evidence>
<organism evidence="4 5">
    <name type="scientific">Streptococcus macedonicus</name>
    <name type="common">Streptococcus gallolyticus macedonicus</name>
    <dbReference type="NCBI Taxonomy" id="59310"/>
    <lineage>
        <taxon>Bacteria</taxon>
        <taxon>Bacillati</taxon>
        <taxon>Bacillota</taxon>
        <taxon>Bacilli</taxon>
        <taxon>Lactobacillales</taxon>
        <taxon>Streptococcaceae</taxon>
        <taxon>Streptococcus</taxon>
    </lineage>
</organism>
<dbReference type="Gene3D" id="3.40.250.10">
    <property type="entry name" value="Rhodanese-like domain"/>
    <property type="match status" value="1"/>
</dbReference>
<dbReference type="InterPro" id="IPR050229">
    <property type="entry name" value="GlpE_sulfurtransferase"/>
</dbReference>
<dbReference type="InterPro" id="IPR001763">
    <property type="entry name" value="Rhodanese-like_dom"/>
</dbReference>
<dbReference type="InterPro" id="IPR036873">
    <property type="entry name" value="Rhodanese-like_dom_sf"/>
</dbReference>
<feature type="domain" description="Rhodanese" evidence="2">
    <location>
        <begin position="47"/>
        <end position="127"/>
    </location>
</feature>
<reference evidence="4" key="1">
    <citation type="submission" date="2022-11" db="EMBL/GenBank/DDBJ databases">
        <title>Streptococcus macedonicus and Acinetobacter baumannii: co-inhabitants of the cheese production environment.</title>
        <authorList>
            <person name="Johnson J."/>
        </authorList>
    </citation>
    <scope>NUCLEOTIDE SEQUENCE</scope>
    <source>
        <strain evidence="4">E37</strain>
    </source>
</reference>
<name>A0AA47FFS0_STRMC</name>
<keyword evidence="1" id="KW-0812">Transmembrane</keyword>
<dbReference type="SUPFAM" id="SSF52821">
    <property type="entry name" value="Rhodanese/Cell cycle control phosphatase"/>
    <property type="match status" value="1"/>
</dbReference>
<reference evidence="4" key="2">
    <citation type="submission" date="2022-11" db="EMBL/GenBank/DDBJ databases">
        <authorList>
            <person name="Johnson J.D."/>
        </authorList>
    </citation>
    <scope>NUCLEOTIDE SEQUENCE</scope>
    <source>
        <strain evidence="3">E28</strain>
        <strain evidence="4">E37</strain>
    </source>
</reference>
<sequence>MNWIIVLVILVILVAIVAWMAWTYFSLRRVAKFIDNAEFESMIHTSQLIDVREADAFKTKHIMGARNLPANQIQLSMSAIRKDKPVLLYDSSRSSAIPRVIRTLKKAGYTNLYVLKDGFDYWTGKVKES</sequence>
<keyword evidence="1" id="KW-0472">Membrane</keyword>
<dbReference type="OMA" id="YQLKGGF"/>
<keyword evidence="1" id="KW-1133">Transmembrane helix</keyword>
<keyword evidence="6" id="KW-1185">Reference proteome</keyword>
<accession>A0AA47FFS0</accession>
<reference evidence="3" key="3">
    <citation type="submission" date="2024-05" db="EMBL/GenBank/DDBJ databases">
        <title>Streptococcus macedonicus and Acinetobacter baumannii: co-inhabitants of the cheese production environment.</title>
        <authorList>
            <person name="Johnson J."/>
            <person name="Curtin C."/>
            <person name="Waite-Cusic J."/>
        </authorList>
    </citation>
    <scope>NUCLEOTIDE SEQUENCE</scope>
    <source>
        <strain evidence="3">E28</strain>
    </source>
</reference>
<dbReference type="EMBL" id="JAPHJC010000002">
    <property type="protein sequence ID" value="MCW8677106.1"/>
    <property type="molecule type" value="Genomic_DNA"/>
</dbReference>
<dbReference type="RefSeq" id="WP_014294143.1">
    <property type="nucleotide sequence ID" value="NZ_CP113440.1"/>
</dbReference>
<proteinExistence type="predicted"/>
<evidence type="ECO:0000313" key="5">
    <source>
        <dbReference type="Proteomes" id="UP001156410"/>
    </source>
</evidence>
<dbReference type="AlphaFoldDB" id="A0AA47FFS0"/>
<dbReference type="PANTHER" id="PTHR43031">
    <property type="entry name" value="FAD-DEPENDENT OXIDOREDUCTASE"/>
    <property type="match status" value="1"/>
</dbReference>
<evidence type="ECO:0000256" key="1">
    <source>
        <dbReference type="SAM" id="Phobius"/>
    </source>
</evidence>
<evidence type="ECO:0000259" key="2">
    <source>
        <dbReference type="PROSITE" id="PS50206"/>
    </source>
</evidence>
<evidence type="ECO:0000313" key="6">
    <source>
        <dbReference type="Proteomes" id="UP001209889"/>
    </source>
</evidence>
<feature type="transmembrane region" description="Helical" evidence="1">
    <location>
        <begin position="6"/>
        <end position="25"/>
    </location>
</feature>
<dbReference type="Proteomes" id="UP001209889">
    <property type="component" value="Unassembled WGS sequence"/>
</dbReference>
<gene>
    <name evidence="4" type="ORF">OQG81_03245</name>
    <name evidence="3" type="ORF">OQH01_00710</name>
</gene>
<protein>
    <submittedName>
        <fullName evidence="4">Rhodanese-like domain-containing protein</fullName>
    </submittedName>
</protein>
<dbReference type="SMART" id="SM00450">
    <property type="entry name" value="RHOD"/>
    <property type="match status" value="1"/>
</dbReference>
<dbReference type="Pfam" id="PF00581">
    <property type="entry name" value="Rhodanese"/>
    <property type="match status" value="1"/>
</dbReference>
<dbReference type="CDD" id="cd00158">
    <property type="entry name" value="RHOD"/>
    <property type="match status" value="1"/>
</dbReference>
<evidence type="ECO:0000313" key="4">
    <source>
        <dbReference type="EMBL" id="WAK63889.1"/>
    </source>
</evidence>
<dbReference type="Proteomes" id="UP001156410">
    <property type="component" value="Chromosome"/>
</dbReference>